<dbReference type="InterPro" id="IPR001611">
    <property type="entry name" value="Leu-rich_rpt"/>
</dbReference>
<evidence type="ECO:0000256" key="10">
    <source>
        <dbReference type="SAM" id="SignalP"/>
    </source>
</evidence>
<organism evidence="11 12">
    <name type="scientific">Dioscorea zingiberensis</name>
    <dbReference type="NCBI Taxonomy" id="325984"/>
    <lineage>
        <taxon>Eukaryota</taxon>
        <taxon>Viridiplantae</taxon>
        <taxon>Streptophyta</taxon>
        <taxon>Embryophyta</taxon>
        <taxon>Tracheophyta</taxon>
        <taxon>Spermatophyta</taxon>
        <taxon>Magnoliopsida</taxon>
        <taxon>Liliopsida</taxon>
        <taxon>Dioscoreales</taxon>
        <taxon>Dioscoreaceae</taxon>
        <taxon>Dioscorea</taxon>
    </lineage>
</organism>
<evidence type="ECO:0000256" key="5">
    <source>
        <dbReference type="ARBA" id="ARBA00022737"/>
    </source>
</evidence>
<keyword evidence="9" id="KW-0812">Transmembrane</keyword>
<keyword evidence="9" id="KW-1133">Transmembrane helix</keyword>
<comment type="caution">
    <text evidence="11">The sequence shown here is derived from an EMBL/GenBank/DDBJ whole genome shotgun (WGS) entry which is preliminary data.</text>
</comment>
<dbReference type="PANTHER" id="PTHR32093:SF120">
    <property type="entry name" value="LEUCINE-RICH REPEAT EXTENSIN-LIKE PROTEIN 3-RELATED"/>
    <property type="match status" value="1"/>
</dbReference>
<sequence>MKRTKLSAFRSLLLLLFSISAAAAFSTHGLTATEAARIRRRQLLAVRDGAGGAVIPPSFSFPNDHLRDAFIALQAWKQAIFSDPKNFTGDWRGPNVCGYSNVYCAPLPSNQSVIVVAGIDLNHGDIAGYLPEELGLLTDLALFHINSNRFCGIVPRKLDRLKLLFELDLSNNRFVGKFPDVVLRLPSLKFLDLRFNEFEGTVPSELFDKDLDAIFINDNRFVFEIPNNLGNSPVSVIVLANNKFHGCVPASIGNMKRRDVNGNVGVRFGQESDDSVCSLFSGIVFLVFCGLLSIAFVLAMFFAC</sequence>
<name>A0A9D5HIJ0_9LILI</name>
<dbReference type="Proteomes" id="UP001085076">
    <property type="component" value="Miscellaneous, Linkage group lg03"/>
</dbReference>
<keyword evidence="2" id="KW-0134">Cell wall</keyword>
<dbReference type="AlphaFoldDB" id="A0A9D5HIJ0"/>
<evidence type="ECO:0000256" key="7">
    <source>
        <dbReference type="ARBA" id="ARBA00023278"/>
    </source>
</evidence>
<comment type="subcellular location">
    <subcellularLocation>
        <location evidence="1">Secreted</location>
        <location evidence="1">Cell wall</location>
    </subcellularLocation>
</comment>
<dbReference type="InterPro" id="IPR032675">
    <property type="entry name" value="LRR_dom_sf"/>
</dbReference>
<protein>
    <recommendedName>
        <fullName evidence="8">Cell wall hydroxyproline-rich glycoprotein</fullName>
    </recommendedName>
</protein>
<evidence type="ECO:0000256" key="9">
    <source>
        <dbReference type="SAM" id="Phobius"/>
    </source>
</evidence>
<reference evidence="11" key="2">
    <citation type="journal article" date="2022" name="Hortic Res">
        <title>The genome of Dioscorea zingiberensis sheds light on the biosynthesis, origin and evolution of the medicinally important diosgenin saponins.</title>
        <authorList>
            <person name="Li Y."/>
            <person name="Tan C."/>
            <person name="Li Z."/>
            <person name="Guo J."/>
            <person name="Li S."/>
            <person name="Chen X."/>
            <person name="Wang C."/>
            <person name="Dai X."/>
            <person name="Yang H."/>
            <person name="Song W."/>
            <person name="Hou L."/>
            <person name="Xu J."/>
            <person name="Tong Z."/>
            <person name="Xu A."/>
            <person name="Yuan X."/>
            <person name="Wang W."/>
            <person name="Yang Q."/>
            <person name="Chen L."/>
            <person name="Sun Z."/>
            <person name="Wang K."/>
            <person name="Pan B."/>
            <person name="Chen J."/>
            <person name="Bao Y."/>
            <person name="Liu F."/>
            <person name="Qi X."/>
            <person name="Gang D.R."/>
            <person name="Wen J."/>
            <person name="Li J."/>
        </authorList>
    </citation>
    <scope>NUCLEOTIDE SEQUENCE</scope>
    <source>
        <strain evidence="11">Dzin_1.0</strain>
    </source>
</reference>
<keyword evidence="7" id="KW-0379">Hydroxylation</keyword>
<dbReference type="FunFam" id="3.80.10.10:FF:000224">
    <property type="entry name" value="Leucine-rich repeat extensin-like protein 1"/>
    <property type="match status" value="1"/>
</dbReference>
<gene>
    <name evidence="11" type="ORF">J5N97_013340</name>
</gene>
<keyword evidence="6" id="KW-0325">Glycoprotein</keyword>
<evidence type="ECO:0000256" key="3">
    <source>
        <dbReference type="ARBA" id="ARBA00022525"/>
    </source>
</evidence>
<reference evidence="11" key="1">
    <citation type="submission" date="2021-03" db="EMBL/GenBank/DDBJ databases">
        <authorList>
            <person name="Li Z."/>
            <person name="Yang C."/>
        </authorList>
    </citation>
    <scope>NUCLEOTIDE SEQUENCE</scope>
    <source>
        <strain evidence="11">Dzin_1.0</strain>
        <tissue evidence="11">Leaf</tissue>
    </source>
</reference>
<evidence type="ECO:0000256" key="8">
    <source>
        <dbReference type="ARBA" id="ARBA00041871"/>
    </source>
</evidence>
<evidence type="ECO:0000256" key="1">
    <source>
        <dbReference type="ARBA" id="ARBA00004191"/>
    </source>
</evidence>
<evidence type="ECO:0000313" key="12">
    <source>
        <dbReference type="Proteomes" id="UP001085076"/>
    </source>
</evidence>
<dbReference type="InterPro" id="IPR051582">
    <property type="entry name" value="LRR_extensin-like_regulator"/>
</dbReference>
<dbReference type="EMBL" id="JAGGNH010000003">
    <property type="protein sequence ID" value="KAJ0977866.1"/>
    <property type="molecule type" value="Genomic_DNA"/>
</dbReference>
<keyword evidence="3" id="KW-0964">Secreted</keyword>
<keyword evidence="9" id="KW-0472">Membrane</keyword>
<dbReference type="SUPFAM" id="SSF52058">
    <property type="entry name" value="L domain-like"/>
    <property type="match status" value="1"/>
</dbReference>
<feature type="signal peptide" evidence="10">
    <location>
        <begin position="1"/>
        <end position="24"/>
    </location>
</feature>
<dbReference type="Pfam" id="PF13855">
    <property type="entry name" value="LRR_8"/>
    <property type="match status" value="1"/>
</dbReference>
<accession>A0A9D5HIJ0</accession>
<dbReference type="PANTHER" id="PTHR32093">
    <property type="entry name" value="LEUCINE-RICH REPEAT EXTENSIN-LIKE PROTEIN 3-RELATED"/>
    <property type="match status" value="1"/>
</dbReference>
<keyword evidence="5" id="KW-0677">Repeat</keyword>
<feature type="transmembrane region" description="Helical" evidence="9">
    <location>
        <begin position="279"/>
        <end position="303"/>
    </location>
</feature>
<evidence type="ECO:0000256" key="2">
    <source>
        <dbReference type="ARBA" id="ARBA00022512"/>
    </source>
</evidence>
<proteinExistence type="predicted"/>
<keyword evidence="4 10" id="KW-0732">Signal</keyword>
<evidence type="ECO:0000256" key="4">
    <source>
        <dbReference type="ARBA" id="ARBA00022729"/>
    </source>
</evidence>
<feature type="chain" id="PRO_5039592986" description="Cell wall hydroxyproline-rich glycoprotein" evidence="10">
    <location>
        <begin position="25"/>
        <end position="304"/>
    </location>
</feature>
<dbReference type="Gene3D" id="3.80.10.10">
    <property type="entry name" value="Ribonuclease Inhibitor"/>
    <property type="match status" value="1"/>
</dbReference>
<evidence type="ECO:0000256" key="6">
    <source>
        <dbReference type="ARBA" id="ARBA00023180"/>
    </source>
</evidence>
<keyword evidence="12" id="KW-1185">Reference proteome</keyword>
<dbReference type="OrthoDB" id="676979at2759"/>
<evidence type="ECO:0000313" key="11">
    <source>
        <dbReference type="EMBL" id="KAJ0977866.1"/>
    </source>
</evidence>